<evidence type="ECO:0008006" key="3">
    <source>
        <dbReference type="Google" id="ProtNLM"/>
    </source>
</evidence>
<proteinExistence type="predicted"/>
<gene>
    <name evidence="1" type="ORF">C8P68_1142</name>
</gene>
<dbReference type="Proteomes" id="UP000244168">
    <property type="component" value="Unassembled WGS sequence"/>
</dbReference>
<dbReference type="AlphaFoldDB" id="A0A2T5J4C9"/>
<dbReference type="RefSeq" id="WP_107831705.1">
    <property type="nucleotide sequence ID" value="NZ_CP160205.1"/>
</dbReference>
<accession>A0A2T5J4C9</accession>
<organism evidence="1 2">
    <name type="scientific">Mucilaginibacter yixingensis</name>
    <dbReference type="NCBI Taxonomy" id="1295612"/>
    <lineage>
        <taxon>Bacteria</taxon>
        <taxon>Pseudomonadati</taxon>
        <taxon>Bacteroidota</taxon>
        <taxon>Sphingobacteriia</taxon>
        <taxon>Sphingobacteriales</taxon>
        <taxon>Sphingobacteriaceae</taxon>
        <taxon>Mucilaginibacter</taxon>
    </lineage>
</organism>
<keyword evidence="2" id="KW-1185">Reference proteome</keyword>
<protein>
    <recommendedName>
        <fullName evidence="3">RiboL-PSP-HEPN domain-containing protein</fullName>
    </recommendedName>
</protein>
<dbReference type="OrthoDB" id="1340280at2"/>
<dbReference type="EMBL" id="QAOQ01000014">
    <property type="protein sequence ID" value="PTQ92127.1"/>
    <property type="molecule type" value="Genomic_DNA"/>
</dbReference>
<evidence type="ECO:0000313" key="1">
    <source>
        <dbReference type="EMBL" id="PTQ92127.1"/>
    </source>
</evidence>
<sequence length="278" mass="31565">MGYMKELYIEMQEDDEGNAIAQALGVTWLDLHGSIYEIEANKNASGRITSYTIEFFKISKALADKIEGLENNKVIVSPDIFDEIIGIEEYDYQWDAINDSDGAYGNFVGEISDLRALNALNAGSDSTNLILKRQVFIGLMGSMETYLSDTFIKLTRSNAAFLQNFVRTYPEFSKRTFTLNELFEKHAVIAETAKTVMLEIIYHNLVTVKQMYIATFGIEFPDLQRPLALVRTRHDLVHRNGKTKEGVVVQLDEIIVNQAIKEIESFIYAIEFELSKSL</sequence>
<name>A0A2T5J4C9_9SPHI</name>
<evidence type="ECO:0000313" key="2">
    <source>
        <dbReference type="Proteomes" id="UP000244168"/>
    </source>
</evidence>
<reference evidence="1 2" key="1">
    <citation type="submission" date="2018-04" db="EMBL/GenBank/DDBJ databases">
        <title>Genomic Encyclopedia of Archaeal and Bacterial Type Strains, Phase II (KMG-II): from individual species to whole genera.</title>
        <authorList>
            <person name="Goeker M."/>
        </authorList>
    </citation>
    <scope>NUCLEOTIDE SEQUENCE [LARGE SCALE GENOMIC DNA]</scope>
    <source>
        <strain evidence="1 2">DSM 26809</strain>
    </source>
</reference>
<comment type="caution">
    <text evidence="1">The sequence shown here is derived from an EMBL/GenBank/DDBJ whole genome shotgun (WGS) entry which is preliminary data.</text>
</comment>